<evidence type="ECO:0000256" key="2">
    <source>
        <dbReference type="ARBA" id="ARBA00023194"/>
    </source>
</evidence>
<name>A0ABT2TJH2_9FIRM</name>
<dbReference type="Gene3D" id="3.10.450.50">
    <property type="match status" value="1"/>
</dbReference>
<protein>
    <submittedName>
        <fullName evidence="3">Phenazine biosynthesis protein</fullName>
    </submittedName>
</protein>
<dbReference type="Pfam" id="PF03284">
    <property type="entry name" value="PHZA_PHZB"/>
    <property type="match status" value="1"/>
</dbReference>
<evidence type="ECO:0000313" key="3">
    <source>
        <dbReference type="EMBL" id="MCU6762365.1"/>
    </source>
</evidence>
<keyword evidence="4" id="KW-1185">Reference proteome</keyword>
<sequence>MYRRKKVMCEDKELREKNRGTIAEFFKRHAEARAELFDTDGCKELTFAANGGAPQRWEGKEEVLKNFTANKTFFPTWGWRDIVIDDTQDPNKFWAEAYGGGEQKVGDSKEPTKYENHYVFCFKMKDGLILEMREINNPLKLMMALGVELPKMPDAKEDTEQLLKR</sequence>
<gene>
    <name evidence="3" type="ORF">OCV88_08470</name>
</gene>
<dbReference type="InterPro" id="IPR004964">
    <property type="entry name" value="PhzA_PhzB"/>
</dbReference>
<evidence type="ECO:0000256" key="1">
    <source>
        <dbReference type="ARBA" id="ARBA00009377"/>
    </source>
</evidence>
<proteinExistence type="inferred from homology"/>
<keyword evidence="2" id="KW-0045">Antibiotic biosynthesis</keyword>
<dbReference type="RefSeq" id="WP_262591043.1">
    <property type="nucleotide sequence ID" value="NZ_JAOQJQ010000003.1"/>
</dbReference>
<dbReference type="Proteomes" id="UP001652442">
    <property type="component" value="Unassembled WGS sequence"/>
</dbReference>
<dbReference type="InterPro" id="IPR032710">
    <property type="entry name" value="NTF2-like_dom_sf"/>
</dbReference>
<organism evidence="3 4">
    <name type="scientific">Brotonthovivens ammoniilytica</name>
    <dbReference type="NCBI Taxonomy" id="2981725"/>
    <lineage>
        <taxon>Bacteria</taxon>
        <taxon>Bacillati</taxon>
        <taxon>Bacillota</taxon>
        <taxon>Clostridia</taxon>
        <taxon>Lachnospirales</taxon>
        <taxon>Lachnospiraceae</taxon>
        <taxon>Brotonthovivens</taxon>
    </lineage>
</organism>
<evidence type="ECO:0000313" key="4">
    <source>
        <dbReference type="Proteomes" id="UP001652442"/>
    </source>
</evidence>
<comment type="similarity">
    <text evidence="1">Belongs to the PhzA/PhzB family.</text>
</comment>
<dbReference type="EMBL" id="JAOQJQ010000003">
    <property type="protein sequence ID" value="MCU6762365.1"/>
    <property type="molecule type" value="Genomic_DNA"/>
</dbReference>
<reference evidence="3 4" key="1">
    <citation type="journal article" date="2021" name="ISME Commun">
        <title>Automated analysis of genomic sequences facilitates high-throughput and comprehensive description of bacteria.</title>
        <authorList>
            <person name="Hitch T.C.A."/>
        </authorList>
    </citation>
    <scope>NUCLEOTIDE SEQUENCE [LARGE SCALE GENOMIC DNA]</scope>
    <source>
        <strain evidence="3 4">Sanger_109</strain>
    </source>
</reference>
<dbReference type="SUPFAM" id="SSF54427">
    <property type="entry name" value="NTF2-like"/>
    <property type="match status" value="1"/>
</dbReference>
<comment type="caution">
    <text evidence="3">The sequence shown here is derived from an EMBL/GenBank/DDBJ whole genome shotgun (WGS) entry which is preliminary data.</text>
</comment>
<accession>A0ABT2TJH2</accession>